<dbReference type="AlphaFoldDB" id="A0A0A9H7B1"/>
<organism evidence="1">
    <name type="scientific">Arundo donax</name>
    <name type="common">Giant reed</name>
    <name type="synonym">Donax arundinaceus</name>
    <dbReference type="NCBI Taxonomy" id="35708"/>
    <lineage>
        <taxon>Eukaryota</taxon>
        <taxon>Viridiplantae</taxon>
        <taxon>Streptophyta</taxon>
        <taxon>Embryophyta</taxon>
        <taxon>Tracheophyta</taxon>
        <taxon>Spermatophyta</taxon>
        <taxon>Magnoliopsida</taxon>
        <taxon>Liliopsida</taxon>
        <taxon>Poales</taxon>
        <taxon>Poaceae</taxon>
        <taxon>PACMAD clade</taxon>
        <taxon>Arundinoideae</taxon>
        <taxon>Arundineae</taxon>
        <taxon>Arundo</taxon>
    </lineage>
</organism>
<name>A0A0A9H7B1_ARUDO</name>
<dbReference type="EMBL" id="GBRH01169093">
    <property type="protein sequence ID" value="JAE28803.1"/>
    <property type="molecule type" value="Transcribed_RNA"/>
</dbReference>
<reference evidence="1" key="2">
    <citation type="journal article" date="2015" name="Data Brief">
        <title>Shoot transcriptome of the giant reed, Arundo donax.</title>
        <authorList>
            <person name="Barrero R.A."/>
            <person name="Guerrero F.D."/>
            <person name="Moolhuijzen P."/>
            <person name="Goolsby J.A."/>
            <person name="Tidwell J."/>
            <person name="Bellgard S.E."/>
            <person name="Bellgard M.I."/>
        </authorList>
    </citation>
    <scope>NUCLEOTIDE SEQUENCE</scope>
    <source>
        <tissue evidence="1">Shoot tissue taken approximately 20 cm above the soil surface</tissue>
    </source>
</reference>
<accession>A0A0A9H7B1</accession>
<evidence type="ECO:0000313" key="1">
    <source>
        <dbReference type="EMBL" id="JAE28803.1"/>
    </source>
</evidence>
<protein>
    <submittedName>
        <fullName evidence="1">Uncharacterized protein</fullName>
    </submittedName>
</protein>
<sequence>MMRTTGYFFNKTAGDYPANKSGKLSISLWISKLSKSIIAHGVQLPTG</sequence>
<reference evidence="1" key="1">
    <citation type="submission" date="2014-09" db="EMBL/GenBank/DDBJ databases">
        <authorList>
            <person name="Magalhaes I.L.F."/>
            <person name="Oliveira U."/>
            <person name="Santos F.R."/>
            <person name="Vidigal T.H.D.A."/>
            <person name="Brescovit A.D."/>
            <person name="Santos A.J."/>
        </authorList>
    </citation>
    <scope>NUCLEOTIDE SEQUENCE</scope>
    <source>
        <tissue evidence="1">Shoot tissue taken approximately 20 cm above the soil surface</tissue>
    </source>
</reference>
<proteinExistence type="predicted"/>